<proteinExistence type="predicted"/>
<dbReference type="GO" id="GO:0005739">
    <property type="term" value="C:mitochondrion"/>
    <property type="evidence" value="ECO:0007669"/>
    <property type="project" value="TreeGrafter"/>
</dbReference>
<sequence length="304" mass="33784">MASLIQKILKQARTTFSNNTEVFNENLFKLYNLMDVVTSSDLNLDISFAFQDSETQYDAPISYITIYEDNILSMSIFVLKSNKVVPLHNHPEMYGVIKVLAGKVIVDSYSLNTPKTFEAEIQLAITQEIERVKDTVQTDGPATADVSTSTSTLNQDVEEASNMVDVSLQISSPTVDASTSTTSTPNVDFAQIPNQNVIPLRRVISAEFDGRNIVDINSKPCILKPHESNIHEIRSVDGPAAFLDILAPPYNTEIPYVGPRICSYYANLGSVLKDVFLLQEINSPSFYWTDIKPYMGPDPTVEVE</sequence>
<protein>
    <recommendedName>
        <fullName evidence="6">2-aminoethanethiol dioxygenase</fullName>
    </recommendedName>
</protein>
<dbReference type="Gene3D" id="2.60.120.10">
    <property type="entry name" value="Jelly Rolls"/>
    <property type="match status" value="1"/>
</dbReference>
<evidence type="ECO:0000313" key="5">
    <source>
        <dbReference type="Proteomes" id="UP001153636"/>
    </source>
</evidence>
<keyword evidence="2" id="KW-0560">Oxidoreductase</keyword>
<dbReference type="Proteomes" id="UP001153636">
    <property type="component" value="Chromosome 2"/>
</dbReference>
<dbReference type="GO" id="GO:0016702">
    <property type="term" value="F:oxidoreductase activity, acting on single donors with incorporation of molecular oxygen, incorporation of two atoms of oxygen"/>
    <property type="evidence" value="ECO:0007669"/>
    <property type="project" value="InterPro"/>
</dbReference>
<gene>
    <name evidence="4" type="ORF">PSYICH_LOCUS7648</name>
</gene>
<reference evidence="4" key="1">
    <citation type="submission" date="2022-01" db="EMBL/GenBank/DDBJ databases">
        <authorList>
            <person name="King R."/>
        </authorList>
    </citation>
    <scope>NUCLEOTIDE SEQUENCE</scope>
</reference>
<dbReference type="PANTHER" id="PTHR22966">
    <property type="entry name" value="2-AMINOETHANETHIOL DIOXYGENASE"/>
    <property type="match status" value="1"/>
</dbReference>
<organism evidence="4 5">
    <name type="scientific">Psylliodes chrysocephalus</name>
    <dbReference type="NCBI Taxonomy" id="3402493"/>
    <lineage>
        <taxon>Eukaryota</taxon>
        <taxon>Metazoa</taxon>
        <taxon>Ecdysozoa</taxon>
        <taxon>Arthropoda</taxon>
        <taxon>Hexapoda</taxon>
        <taxon>Insecta</taxon>
        <taxon>Pterygota</taxon>
        <taxon>Neoptera</taxon>
        <taxon>Endopterygota</taxon>
        <taxon>Coleoptera</taxon>
        <taxon>Polyphaga</taxon>
        <taxon>Cucujiformia</taxon>
        <taxon>Chrysomeloidea</taxon>
        <taxon>Chrysomelidae</taxon>
        <taxon>Galerucinae</taxon>
        <taxon>Alticini</taxon>
        <taxon>Psylliodes</taxon>
    </lineage>
</organism>
<keyword evidence="1" id="KW-0479">Metal-binding</keyword>
<dbReference type="InterPro" id="IPR012864">
    <property type="entry name" value="PCO/ADO"/>
</dbReference>
<dbReference type="EMBL" id="OV651814">
    <property type="protein sequence ID" value="CAH1106326.1"/>
    <property type="molecule type" value="Genomic_DNA"/>
</dbReference>
<dbReference type="Pfam" id="PF07847">
    <property type="entry name" value="PCO_ADO"/>
    <property type="match status" value="2"/>
</dbReference>
<evidence type="ECO:0000256" key="3">
    <source>
        <dbReference type="ARBA" id="ARBA00023004"/>
    </source>
</evidence>
<dbReference type="OrthoDB" id="271433at2759"/>
<dbReference type="CDD" id="cd20289">
    <property type="entry name" value="cupin_ADO"/>
    <property type="match status" value="1"/>
</dbReference>
<evidence type="ECO:0000313" key="4">
    <source>
        <dbReference type="EMBL" id="CAH1106326.1"/>
    </source>
</evidence>
<dbReference type="SUPFAM" id="SSF51182">
    <property type="entry name" value="RmlC-like cupins"/>
    <property type="match status" value="1"/>
</dbReference>
<accession>A0A9P0GCX8</accession>
<evidence type="ECO:0000256" key="2">
    <source>
        <dbReference type="ARBA" id="ARBA00023002"/>
    </source>
</evidence>
<dbReference type="GO" id="GO:0046872">
    <property type="term" value="F:metal ion binding"/>
    <property type="evidence" value="ECO:0007669"/>
    <property type="project" value="UniProtKB-KW"/>
</dbReference>
<evidence type="ECO:0000256" key="1">
    <source>
        <dbReference type="ARBA" id="ARBA00022723"/>
    </source>
</evidence>
<evidence type="ECO:0008006" key="6">
    <source>
        <dbReference type="Google" id="ProtNLM"/>
    </source>
</evidence>
<dbReference type="PANTHER" id="PTHR22966:SF61">
    <property type="entry name" value="2-AMINOETHANETHIOL DIOXYGENASE"/>
    <property type="match status" value="1"/>
</dbReference>
<dbReference type="InterPro" id="IPR011051">
    <property type="entry name" value="RmlC_Cupin_sf"/>
</dbReference>
<keyword evidence="3" id="KW-0408">Iron</keyword>
<name>A0A9P0GCX8_9CUCU</name>
<dbReference type="AlphaFoldDB" id="A0A9P0GCX8"/>
<dbReference type="InterPro" id="IPR014710">
    <property type="entry name" value="RmlC-like_jellyroll"/>
</dbReference>
<keyword evidence="5" id="KW-1185">Reference proteome</keyword>